<evidence type="ECO:0000313" key="1">
    <source>
        <dbReference type="EMBL" id="GAI51690.1"/>
    </source>
</evidence>
<proteinExistence type="predicted"/>
<dbReference type="AlphaFoldDB" id="X1QKZ9"/>
<feature type="non-terminal residue" evidence="1">
    <location>
        <position position="1"/>
    </location>
</feature>
<gene>
    <name evidence="1" type="ORF">S06H3_52752</name>
</gene>
<sequence length="40" mass="4593">AIRVPDYVLVKLRERARAKGVGYTVLARHFIQEKLGLAKR</sequence>
<comment type="caution">
    <text evidence="1">The sequence shown here is derived from an EMBL/GenBank/DDBJ whole genome shotgun (WGS) entry which is preliminary data.</text>
</comment>
<reference evidence="1" key="1">
    <citation type="journal article" date="2014" name="Front. Microbiol.">
        <title>High frequency of phylogenetically diverse reductive dehalogenase-homologous genes in deep subseafloor sedimentary metagenomes.</title>
        <authorList>
            <person name="Kawai M."/>
            <person name="Futagami T."/>
            <person name="Toyoda A."/>
            <person name="Takaki Y."/>
            <person name="Nishi S."/>
            <person name="Hori S."/>
            <person name="Arai W."/>
            <person name="Tsubouchi T."/>
            <person name="Morono Y."/>
            <person name="Uchiyama I."/>
            <person name="Ito T."/>
            <person name="Fujiyama A."/>
            <person name="Inagaki F."/>
            <person name="Takami H."/>
        </authorList>
    </citation>
    <scope>NUCLEOTIDE SEQUENCE</scope>
    <source>
        <strain evidence="1">Expedition CK06-06</strain>
    </source>
</reference>
<dbReference type="EMBL" id="BARV01033575">
    <property type="protein sequence ID" value="GAI51690.1"/>
    <property type="molecule type" value="Genomic_DNA"/>
</dbReference>
<name>X1QKZ9_9ZZZZ</name>
<organism evidence="1">
    <name type="scientific">marine sediment metagenome</name>
    <dbReference type="NCBI Taxonomy" id="412755"/>
    <lineage>
        <taxon>unclassified sequences</taxon>
        <taxon>metagenomes</taxon>
        <taxon>ecological metagenomes</taxon>
    </lineage>
</organism>
<accession>X1QKZ9</accession>
<protein>
    <submittedName>
        <fullName evidence="1">Uncharacterized protein</fullName>
    </submittedName>
</protein>